<comment type="caution">
    <text evidence="1">The sequence shown here is derived from an EMBL/GenBank/DDBJ whole genome shotgun (WGS) entry which is preliminary data.</text>
</comment>
<accession>A0A2M7INQ5</accession>
<evidence type="ECO:0000313" key="2">
    <source>
        <dbReference type="Proteomes" id="UP000230837"/>
    </source>
</evidence>
<reference evidence="2" key="1">
    <citation type="submission" date="2017-09" db="EMBL/GenBank/DDBJ databases">
        <title>Depth-based differentiation of microbial function through sediment-hosted aquifers and enrichment of novel symbionts in the deep terrestrial subsurface.</title>
        <authorList>
            <person name="Probst A.J."/>
            <person name="Ladd B."/>
            <person name="Jarett J.K."/>
            <person name="Geller-Mcgrath D.E."/>
            <person name="Sieber C.M.K."/>
            <person name="Emerson J.B."/>
            <person name="Anantharaman K."/>
            <person name="Thomas B.C."/>
            <person name="Malmstrom R."/>
            <person name="Stieglmeier M."/>
            <person name="Klingl A."/>
            <person name="Woyke T."/>
            <person name="Ryan C.M."/>
            <person name="Banfield J.F."/>
        </authorList>
    </citation>
    <scope>NUCLEOTIDE SEQUENCE [LARGE SCALE GENOMIC DNA]</scope>
</reference>
<evidence type="ECO:0000313" key="1">
    <source>
        <dbReference type="EMBL" id="PIW96895.1"/>
    </source>
</evidence>
<proteinExistence type="predicted"/>
<dbReference type="AlphaFoldDB" id="A0A2M7INQ5"/>
<dbReference type="Proteomes" id="UP000230837">
    <property type="component" value="Unassembled WGS sequence"/>
</dbReference>
<dbReference type="EMBL" id="PFHR01000135">
    <property type="protein sequence ID" value="PIW96895.1"/>
    <property type="molecule type" value="Genomic_DNA"/>
</dbReference>
<protein>
    <submittedName>
        <fullName evidence="1">Uncharacterized protein</fullName>
    </submittedName>
</protein>
<name>A0A2M7INQ5_9BACT</name>
<organism evidence="1 2">
    <name type="scientific">Candidatus Kaiserbacteria bacterium CG_4_8_14_3_um_filter_38_9</name>
    <dbReference type="NCBI Taxonomy" id="1974599"/>
    <lineage>
        <taxon>Bacteria</taxon>
        <taxon>Candidatus Kaiseribacteriota</taxon>
    </lineage>
</organism>
<sequence length="152" mass="17989">MTTMFGRWLSLRYCPWLRSVSEGVYVLSVEPQKEYCSEKMLLLPAKDLSGKWRKIWPWVIAEVNIKTNEWYLPIYRVHHDRWRAHLLPLRSQFLAFRVGEEGVSFAFEKVTKWGRSTGEYLDSSCFRLLPFHLTFSQISKAENDLESSIILI</sequence>
<gene>
    <name evidence="1" type="ORF">COZ82_02535</name>
</gene>